<dbReference type="AlphaFoldDB" id="A0A8K0RFR1"/>
<dbReference type="Proteomes" id="UP000813461">
    <property type="component" value="Unassembled WGS sequence"/>
</dbReference>
<dbReference type="EMBL" id="JAGMVJ010000002">
    <property type="protein sequence ID" value="KAH7093209.1"/>
    <property type="molecule type" value="Genomic_DNA"/>
</dbReference>
<protein>
    <submittedName>
        <fullName evidence="1">Uncharacterized protein</fullName>
    </submittedName>
</protein>
<evidence type="ECO:0000313" key="1">
    <source>
        <dbReference type="EMBL" id="KAH7093209.1"/>
    </source>
</evidence>
<accession>A0A8K0RFR1</accession>
<name>A0A8K0RFR1_9PLEO</name>
<gene>
    <name evidence="1" type="ORF">FB567DRAFT_514894</name>
</gene>
<reference evidence="1" key="1">
    <citation type="journal article" date="2021" name="Nat. Commun.">
        <title>Genetic determinants of endophytism in the Arabidopsis root mycobiome.</title>
        <authorList>
            <person name="Mesny F."/>
            <person name="Miyauchi S."/>
            <person name="Thiergart T."/>
            <person name="Pickel B."/>
            <person name="Atanasova L."/>
            <person name="Karlsson M."/>
            <person name="Huettel B."/>
            <person name="Barry K.W."/>
            <person name="Haridas S."/>
            <person name="Chen C."/>
            <person name="Bauer D."/>
            <person name="Andreopoulos W."/>
            <person name="Pangilinan J."/>
            <person name="LaButti K."/>
            <person name="Riley R."/>
            <person name="Lipzen A."/>
            <person name="Clum A."/>
            <person name="Drula E."/>
            <person name="Henrissat B."/>
            <person name="Kohler A."/>
            <person name="Grigoriev I.V."/>
            <person name="Martin F.M."/>
            <person name="Hacquard S."/>
        </authorList>
    </citation>
    <scope>NUCLEOTIDE SEQUENCE</scope>
    <source>
        <strain evidence="1">MPI-SDFR-AT-0120</strain>
    </source>
</reference>
<comment type="caution">
    <text evidence="1">The sequence shown here is derived from an EMBL/GenBank/DDBJ whole genome shotgun (WGS) entry which is preliminary data.</text>
</comment>
<keyword evidence="2" id="KW-1185">Reference proteome</keyword>
<proteinExistence type="predicted"/>
<dbReference type="OrthoDB" id="3741782at2759"/>
<sequence>MSILYLGAYESPETDHTGVDYIKFTRTHYKDPAKVYHQKDGYPLPSAKDDASTFVSPHPDPVPTNIYDGGKSSWEFSKASGIWTRGKKTWMPKFVLRVFSLDGKYVQQVYYGTSWKHFDKLVAKFDPNDQRTTYNYNKWRYDVLKAHQMGFEEEAPEVPWTERERVILRGLVNDYVEENGLISFANDLNWKDEVLGFNKASKVAGSDGPWRSEASILAQFGLDSEILKVFEHAQDLARSGVKVSRQVNFPQGIIPLHREARIEEVERERQTRTFDDEWPDMEN</sequence>
<organism evidence="1 2">
    <name type="scientific">Paraphoma chrysanthemicola</name>
    <dbReference type="NCBI Taxonomy" id="798071"/>
    <lineage>
        <taxon>Eukaryota</taxon>
        <taxon>Fungi</taxon>
        <taxon>Dikarya</taxon>
        <taxon>Ascomycota</taxon>
        <taxon>Pezizomycotina</taxon>
        <taxon>Dothideomycetes</taxon>
        <taxon>Pleosporomycetidae</taxon>
        <taxon>Pleosporales</taxon>
        <taxon>Pleosporineae</taxon>
        <taxon>Phaeosphaeriaceae</taxon>
        <taxon>Paraphoma</taxon>
    </lineage>
</organism>
<evidence type="ECO:0000313" key="2">
    <source>
        <dbReference type="Proteomes" id="UP000813461"/>
    </source>
</evidence>